<dbReference type="GO" id="GO:0004177">
    <property type="term" value="F:aminopeptidase activity"/>
    <property type="evidence" value="ECO:0007669"/>
    <property type="project" value="UniProtKB-KW"/>
</dbReference>
<dbReference type="EMBL" id="CP026538">
    <property type="protein sequence ID" value="QAZ67593.1"/>
    <property type="molecule type" value="Genomic_DNA"/>
</dbReference>
<evidence type="ECO:0000259" key="2">
    <source>
        <dbReference type="Pfam" id="PF01321"/>
    </source>
</evidence>
<evidence type="ECO:0000313" key="4">
    <source>
        <dbReference type="Proteomes" id="UP000293296"/>
    </source>
</evidence>
<keyword evidence="3" id="KW-0031">Aminopeptidase</keyword>
<accession>A0A4P6HK56</accession>
<dbReference type="CDD" id="cd01066">
    <property type="entry name" value="APP_MetAP"/>
    <property type="match status" value="1"/>
</dbReference>
<protein>
    <submittedName>
        <fullName evidence="3">Aminopeptidase P family protein</fullName>
    </submittedName>
</protein>
<organism evidence="3 4">
    <name type="scientific">Solidesulfovibrio carbinolicus</name>
    <dbReference type="NCBI Taxonomy" id="296842"/>
    <lineage>
        <taxon>Bacteria</taxon>
        <taxon>Pseudomonadati</taxon>
        <taxon>Thermodesulfobacteriota</taxon>
        <taxon>Desulfovibrionia</taxon>
        <taxon>Desulfovibrionales</taxon>
        <taxon>Desulfovibrionaceae</taxon>
        <taxon>Solidesulfovibrio</taxon>
    </lineage>
</organism>
<dbReference type="PANTHER" id="PTHR46112:SF2">
    <property type="entry name" value="XAA-PRO AMINOPEPTIDASE P-RELATED"/>
    <property type="match status" value="1"/>
</dbReference>
<dbReference type="Proteomes" id="UP000293296">
    <property type="component" value="Chromosome"/>
</dbReference>
<dbReference type="RefSeq" id="WP_129352324.1">
    <property type="nucleotide sequence ID" value="NZ_CP026538.1"/>
</dbReference>
<dbReference type="InterPro" id="IPR029149">
    <property type="entry name" value="Creatin/AminoP/Spt16_N"/>
</dbReference>
<dbReference type="InterPro" id="IPR036005">
    <property type="entry name" value="Creatinase/aminopeptidase-like"/>
</dbReference>
<sequence>MTFEALERLPESEMLTRQAAVRQLLAETAPQAGGLLVFSRLAIYYLTGSWANGLLWLPLEGAPVLLCRKGRQRAELESPLAAIVNFRSFGDIAPLCEQAGSPLSAVCAAEQAGLPWNLANLLTARLPGTSFVSGDAALAMAQAYKSEWELAKMRLCGARHNEGLYARLPGRIKPGMTEREITGACFDVFYELGHQGQLRMGSYGEEIFLGHIAVGDSANYPSVFNGPVGLRGAHPALPFFGYAGTVWKKGQVLTIDNGFSLEGYSTDKTQIYFAGKASAIPDLARRGHDLCVAVQQAVAERLVPGAIPSELYALSLEMADKAGLSEGFMGLGDNQVRFLGHGIGLTIDGWPVLAKGFDQPLRAGMTLALEPKFGIPDLGMVGVENTFEVTEQGGRCLTGKRYDILCID</sequence>
<dbReference type="InterPro" id="IPR000994">
    <property type="entry name" value="Pept_M24"/>
</dbReference>
<dbReference type="Gene3D" id="3.90.230.10">
    <property type="entry name" value="Creatinase/methionine aminopeptidase superfamily"/>
    <property type="match status" value="1"/>
</dbReference>
<dbReference type="AlphaFoldDB" id="A0A4P6HK56"/>
<dbReference type="InterPro" id="IPR000587">
    <property type="entry name" value="Creatinase_N"/>
</dbReference>
<evidence type="ECO:0000259" key="1">
    <source>
        <dbReference type="Pfam" id="PF00557"/>
    </source>
</evidence>
<keyword evidence="3" id="KW-0645">Protease</keyword>
<feature type="domain" description="Creatinase N-terminal" evidence="2">
    <location>
        <begin position="19"/>
        <end position="137"/>
    </location>
</feature>
<reference evidence="3 4" key="1">
    <citation type="submission" date="2018-02" db="EMBL/GenBank/DDBJ databases">
        <title>Genome sequence of Desulfovibrio carbinolicus DSM 3852.</title>
        <authorList>
            <person name="Wilbanks E."/>
            <person name="Skennerton C.T."/>
            <person name="Orphan V.J."/>
        </authorList>
    </citation>
    <scope>NUCLEOTIDE SEQUENCE [LARGE SCALE GENOMIC DNA]</scope>
    <source>
        <strain evidence="3 4">DSM 3852</strain>
    </source>
</reference>
<dbReference type="Gene3D" id="3.40.350.10">
    <property type="entry name" value="Creatinase/prolidase N-terminal domain"/>
    <property type="match status" value="1"/>
</dbReference>
<evidence type="ECO:0000313" key="3">
    <source>
        <dbReference type="EMBL" id="QAZ67593.1"/>
    </source>
</evidence>
<dbReference type="Pfam" id="PF01321">
    <property type="entry name" value="Creatinase_N"/>
    <property type="match status" value="1"/>
</dbReference>
<dbReference type="SUPFAM" id="SSF53092">
    <property type="entry name" value="Creatinase/prolidase N-terminal domain"/>
    <property type="match status" value="1"/>
</dbReference>
<dbReference type="KEGG" id="dcb:C3Y92_10295"/>
<keyword evidence="4" id="KW-1185">Reference proteome</keyword>
<proteinExistence type="predicted"/>
<gene>
    <name evidence="3" type="ORF">C3Y92_10295</name>
</gene>
<keyword evidence="3" id="KW-0378">Hydrolase</keyword>
<dbReference type="PANTHER" id="PTHR46112">
    <property type="entry name" value="AMINOPEPTIDASE"/>
    <property type="match status" value="1"/>
</dbReference>
<name>A0A4P6HK56_9BACT</name>
<dbReference type="InterPro" id="IPR050659">
    <property type="entry name" value="Peptidase_M24B"/>
</dbReference>
<dbReference type="SUPFAM" id="SSF55920">
    <property type="entry name" value="Creatinase/aminopeptidase"/>
    <property type="match status" value="1"/>
</dbReference>
<dbReference type="Pfam" id="PF00557">
    <property type="entry name" value="Peptidase_M24"/>
    <property type="match status" value="1"/>
</dbReference>
<feature type="domain" description="Peptidase M24" evidence="1">
    <location>
        <begin position="152"/>
        <end position="391"/>
    </location>
</feature>
<dbReference type="OrthoDB" id="9806388at2"/>